<keyword evidence="6 7" id="KW-0472">Membrane</keyword>
<name>A0ABW6ZQU6_9HYPH</name>
<dbReference type="InterPro" id="IPR051907">
    <property type="entry name" value="DoxX-like_oxidoreductase"/>
</dbReference>
<keyword evidence="3" id="KW-1003">Cell membrane</keyword>
<comment type="similarity">
    <text evidence="2">Belongs to the DoxX family.</text>
</comment>
<evidence type="ECO:0000256" key="6">
    <source>
        <dbReference type="ARBA" id="ARBA00023136"/>
    </source>
</evidence>
<feature type="transmembrane region" description="Helical" evidence="7">
    <location>
        <begin position="81"/>
        <end position="104"/>
    </location>
</feature>
<comment type="subcellular location">
    <subcellularLocation>
        <location evidence="1">Cell membrane</location>
        <topology evidence="1">Multi-pass membrane protein</topology>
    </subcellularLocation>
</comment>
<dbReference type="Pfam" id="PF07681">
    <property type="entry name" value="DoxX"/>
    <property type="match status" value="1"/>
</dbReference>
<dbReference type="Proteomes" id="UP001604002">
    <property type="component" value="Unassembled WGS sequence"/>
</dbReference>
<evidence type="ECO:0000313" key="8">
    <source>
        <dbReference type="EMBL" id="MFG1371099.1"/>
    </source>
</evidence>
<dbReference type="InterPro" id="IPR032808">
    <property type="entry name" value="DoxX"/>
</dbReference>
<evidence type="ECO:0000313" key="9">
    <source>
        <dbReference type="Proteomes" id="UP001604002"/>
    </source>
</evidence>
<keyword evidence="4 7" id="KW-0812">Transmembrane</keyword>
<reference evidence="8 9" key="1">
    <citation type="submission" date="2024-02" db="EMBL/GenBank/DDBJ databases">
        <title>Expansion and revision of Xanthobacter and proposal of Roseixanthobacter gen. nov.</title>
        <authorList>
            <person name="Soltysiak M.P.M."/>
            <person name="Jalihal A."/>
            <person name="Ory A."/>
            <person name="Chrisophersen C."/>
            <person name="Lee A.D."/>
            <person name="Boulton J."/>
            <person name="Springer M."/>
        </authorList>
    </citation>
    <scope>NUCLEOTIDE SEQUENCE [LARGE SCALE GENOMIC DNA]</scope>
    <source>
        <strain evidence="8 9">23A</strain>
    </source>
</reference>
<evidence type="ECO:0000256" key="2">
    <source>
        <dbReference type="ARBA" id="ARBA00006679"/>
    </source>
</evidence>
<evidence type="ECO:0000256" key="7">
    <source>
        <dbReference type="SAM" id="Phobius"/>
    </source>
</evidence>
<dbReference type="PANTHER" id="PTHR33452">
    <property type="entry name" value="OXIDOREDUCTASE CATD-RELATED"/>
    <property type="match status" value="1"/>
</dbReference>
<gene>
    <name evidence="8" type="ORF">V5F32_02880</name>
</gene>
<evidence type="ECO:0000256" key="5">
    <source>
        <dbReference type="ARBA" id="ARBA00022989"/>
    </source>
</evidence>
<feature type="transmembrane region" description="Helical" evidence="7">
    <location>
        <begin position="53"/>
        <end position="74"/>
    </location>
</feature>
<dbReference type="PANTHER" id="PTHR33452:SF1">
    <property type="entry name" value="INNER MEMBRANE PROTEIN YPHA-RELATED"/>
    <property type="match status" value="1"/>
</dbReference>
<accession>A0ABW6ZQU6</accession>
<evidence type="ECO:0000256" key="1">
    <source>
        <dbReference type="ARBA" id="ARBA00004651"/>
    </source>
</evidence>
<feature type="transmembrane region" description="Helical" evidence="7">
    <location>
        <begin position="110"/>
        <end position="126"/>
    </location>
</feature>
<protein>
    <submittedName>
        <fullName evidence="8">DoxX family protein</fullName>
    </submittedName>
</protein>
<keyword evidence="9" id="KW-1185">Reference proteome</keyword>
<dbReference type="EMBL" id="JBAFVH010000001">
    <property type="protein sequence ID" value="MFG1371099.1"/>
    <property type="molecule type" value="Genomic_DNA"/>
</dbReference>
<sequence length="148" mass="16012">MPVSTGRFDVTDPMVVVRLVCGLFYFPHSISKIIGFSGSVVFFTKAGLHPPEFFVVLSIVMELTCAVGLILGLFPKYLGVVSAGLMMVAAYATAAVHGLGWFWAQHGIEYLVFWGVASLAVALDAWNKNPGFFGLFAWPLRKAKPVAA</sequence>
<keyword evidence="5 7" id="KW-1133">Transmembrane helix</keyword>
<proteinExistence type="inferred from homology"/>
<evidence type="ECO:0000256" key="3">
    <source>
        <dbReference type="ARBA" id="ARBA00022475"/>
    </source>
</evidence>
<organism evidence="8 9">
    <name type="scientific">Xanthobacter oligotrophicus</name>
    <dbReference type="NCBI Taxonomy" id="2607286"/>
    <lineage>
        <taxon>Bacteria</taxon>
        <taxon>Pseudomonadati</taxon>
        <taxon>Pseudomonadota</taxon>
        <taxon>Alphaproteobacteria</taxon>
        <taxon>Hyphomicrobiales</taxon>
        <taxon>Xanthobacteraceae</taxon>
        <taxon>Xanthobacter</taxon>
    </lineage>
</organism>
<comment type="caution">
    <text evidence="8">The sequence shown here is derived from an EMBL/GenBank/DDBJ whole genome shotgun (WGS) entry which is preliminary data.</text>
</comment>
<dbReference type="RefSeq" id="WP_393991128.1">
    <property type="nucleotide sequence ID" value="NZ_JBAFVH010000001.1"/>
</dbReference>
<evidence type="ECO:0000256" key="4">
    <source>
        <dbReference type="ARBA" id="ARBA00022692"/>
    </source>
</evidence>